<dbReference type="OrthoDB" id="2493030at2759"/>
<gene>
    <name evidence="1" type="ORF">RFULGI_LOCUS2167</name>
</gene>
<sequence>YTDNNAEKEDISKDENKVIYKVPKSDAICKEVENTKKKVVKANDEKKYCKKNVKVSLTNTDEDNVSKLCSSTGHCDNKKNNIERDKNKLLICYYNISNIDNDKKKMLKQKSKYIEGEELVVGPKIKDENRLIFDYRKLIERKDLISDIHYDEINTEYIFVEFNDKKYLARFDEVM</sequence>
<proteinExistence type="predicted"/>
<dbReference type="AlphaFoldDB" id="A0A9N8WSJ9"/>
<reference evidence="1" key="1">
    <citation type="submission" date="2021-06" db="EMBL/GenBank/DDBJ databases">
        <authorList>
            <person name="Kallberg Y."/>
            <person name="Tangrot J."/>
            <person name="Rosling A."/>
        </authorList>
    </citation>
    <scope>NUCLEOTIDE SEQUENCE</scope>
    <source>
        <strain evidence="1">IN212</strain>
    </source>
</reference>
<name>A0A9N8WSJ9_9GLOM</name>
<keyword evidence="2" id="KW-1185">Reference proteome</keyword>
<feature type="non-terminal residue" evidence="1">
    <location>
        <position position="1"/>
    </location>
</feature>
<protein>
    <submittedName>
        <fullName evidence="1">3954_t:CDS:1</fullName>
    </submittedName>
</protein>
<accession>A0A9N8WSJ9</accession>
<organism evidence="1 2">
    <name type="scientific">Racocetra fulgida</name>
    <dbReference type="NCBI Taxonomy" id="60492"/>
    <lineage>
        <taxon>Eukaryota</taxon>
        <taxon>Fungi</taxon>
        <taxon>Fungi incertae sedis</taxon>
        <taxon>Mucoromycota</taxon>
        <taxon>Glomeromycotina</taxon>
        <taxon>Glomeromycetes</taxon>
        <taxon>Diversisporales</taxon>
        <taxon>Gigasporaceae</taxon>
        <taxon>Racocetra</taxon>
    </lineage>
</organism>
<comment type="caution">
    <text evidence="1">The sequence shown here is derived from an EMBL/GenBank/DDBJ whole genome shotgun (WGS) entry which is preliminary data.</text>
</comment>
<dbReference type="EMBL" id="CAJVPZ010001561">
    <property type="protein sequence ID" value="CAG8495104.1"/>
    <property type="molecule type" value="Genomic_DNA"/>
</dbReference>
<evidence type="ECO:0000313" key="1">
    <source>
        <dbReference type="EMBL" id="CAG8495104.1"/>
    </source>
</evidence>
<dbReference type="Proteomes" id="UP000789396">
    <property type="component" value="Unassembled WGS sequence"/>
</dbReference>
<evidence type="ECO:0000313" key="2">
    <source>
        <dbReference type="Proteomes" id="UP000789396"/>
    </source>
</evidence>